<reference evidence="1 2" key="1">
    <citation type="journal article" date="2018" name="Nat. Genet.">
        <title>The Rosa genome provides new insights in the design of modern roses.</title>
        <authorList>
            <person name="Bendahmane M."/>
        </authorList>
    </citation>
    <scope>NUCLEOTIDE SEQUENCE [LARGE SCALE GENOMIC DNA]</scope>
    <source>
        <strain evidence="2">cv. Old Blush</strain>
    </source>
</reference>
<dbReference type="Gramene" id="PRQ60448">
    <property type="protein sequence ID" value="PRQ60448"/>
    <property type="gene ID" value="RchiOBHm_Chr1g0381301"/>
</dbReference>
<gene>
    <name evidence="1" type="ORF">RchiOBHm_Chr1g0381301</name>
</gene>
<comment type="caution">
    <text evidence="1">The sequence shown here is derived from an EMBL/GenBank/DDBJ whole genome shotgun (WGS) entry which is preliminary data.</text>
</comment>
<evidence type="ECO:0000313" key="2">
    <source>
        <dbReference type="Proteomes" id="UP000238479"/>
    </source>
</evidence>
<protein>
    <submittedName>
        <fullName evidence="1">Uncharacterized protein</fullName>
    </submittedName>
</protein>
<organism evidence="1 2">
    <name type="scientific">Rosa chinensis</name>
    <name type="common">China rose</name>
    <dbReference type="NCBI Taxonomy" id="74649"/>
    <lineage>
        <taxon>Eukaryota</taxon>
        <taxon>Viridiplantae</taxon>
        <taxon>Streptophyta</taxon>
        <taxon>Embryophyta</taxon>
        <taxon>Tracheophyta</taxon>
        <taxon>Spermatophyta</taxon>
        <taxon>Magnoliopsida</taxon>
        <taxon>eudicotyledons</taxon>
        <taxon>Gunneridae</taxon>
        <taxon>Pentapetalae</taxon>
        <taxon>rosids</taxon>
        <taxon>fabids</taxon>
        <taxon>Rosales</taxon>
        <taxon>Rosaceae</taxon>
        <taxon>Rosoideae</taxon>
        <taxon>Rosoideae incertae sedis</taxon>
        <taxon>Rosa</taxon>
    </lineage>
</organism>
<dbReference type="EMBL" id="PDCK01000039">
    <property type="protein sequence ID" value="PRQ60448.1"/>
    <property type="molecule type" value="Genomic_DNA"/>
</dbReference>
<keyword evidence="2" id="KW-1185">Reference proteome</keyword>
<name>A0A2P6SP35_ROSCH</name>
<evidence type="ECO:0000313" key="1">
    <source>
        <dbReference type="EMBL" id="PRQ60448.1"/>
    </source>
</evidence>
<sequence length="107" mass="12394">MHTTCLMKVPVVALRDIYKTLNQLPQLRHWSMIMSLLWRLRNSPLDHSLHDLSSRNVVTILIFAKLVSCDICGSDGSNFFFFKSNLVLFIIETGWWQTYSGRTSAYP</sequence>
<proteinExistence type="predicted"/>
<dbReference type="AlphaFoldDB" id="A0A2P6SP35"/>
<accession>A0A2P6SP35</accession>
<dbReference type="Proteomes" id="UP000238479">
    <property type="component" value="Chromosome 1"/>
</dbReference>